<feature type="compositionally biased region" description="Gly residues" evidence="3">
    <location>
        <begin position="1881"/>
        <end position="1898"/>
    </location>
</feature>
<proteinExistence type="inferred from homology"/>
<feature type="compositionally biased region" description="Low complexity" evidence="3">
    <location>
        <begin position="1940"/>
        <end position="1951"/>
    </location>
</feature>
<feature type="region of interest" description="Disordered" evidence="3">
    <location>
        <begin position="500"/>
        <end position="519"/>
    </location>
</feature>
<name>A0A7D9H5D2_DEKBR</name>
<evidence type="ECO:0000259" key="4">
    <source>
        <dbReference type="PROSITE" id="PS51651"/>
    </source>
</evidence>
<feature type="domain" description="DOCKER" evidence="4">
    <location>
        <begin position="1673"/>
        <end position="2170"/>
    </location>
</feature>
<dbReference type="GO" id="GO:0005737">
    <property type="term" value="C:cytoplasm"/>
    <property type="evidence" value="ECO:0007669"/>
    <property type="project" value="TreeGrafter"/>
</dbReference>
<dbReference type="CDD" id="cd11684">
    <property type="entry name" value="DHR2_DOCK"/>
    <property type="match status" value="1"/>
</dbReference>
<dbReference type="InterPro" id="IPR043161">
    <property type="entry name" value="DOCK_C_lobe_A"/>
</dbReference>
<dbReference type="EMBL" id="CABFWN010000006">
    <property type="protein sequence ID" value="VUG20109.1"/>
    <property type="molecule type" value="Genomic_DNA"/>
</dbReference>
<keyword evidence="6" id="KW-1185">Reference proteome</keyword>
<feature type="region of interest" description="Disordered" evidence="3">
    <location>
        <begin position="142"/>
        <end position="173"/>
    </location>
</feature>
<gene>
    <name evidence="5" type="ORF">DEBR0S6_08152G</name>
</gene>
<reference evidence="5 6" key="1">
    <citation type="submission" date="2019-07" db="EMBL/GenBank/DDBJ databases">
        <authorList>
            <person name="Friedrich A."/>
            <person name="Schacherer J."/>
        </authorList>
    </citation>
    <scope>NUCLEOTIDE SEQUENCE [LARGE SCALE GENOMIC DNA]</scope>
</reference>
<dbReference type="Gene3D" id="1.25.40.410">
    <property type="match status" value="1"/>
</dbReference>
<dbReference type="GO" id="GO:0031267">
    <property type="term" value="F:small GTPase binding"/>
    <property type="evidence" value="ECO:0007669"/>
    <property type="project" value="TreeGrafter"/>
</dbReference>
<evidence type="ECO:0000313" key="5">
    <source>
        <dbReference type="EMBL" id="VUG20109.1"/>
    </source>
</evidence>
<evidence type="ECO:0000256" key="1">
    <source>
        <dbReference type="PROSITE-ProRule" id="PRU00984"/>
    </source>
</evidence>
<accession>A0A7D9H5D2</accession>
<feature type="compositionally biased region" description="Low complexity" evidence="3">
    <location>
        <begin position="503"/>
        <end position="515"/>
    </location>
</feature>
<feature type="compositionally biased region" description="Polar residues" evidence="3">
    <location>
        <begin position="1952"/>
        <end position="1961"/>
    </location>
</feature>
<dbReference type="GO" id="GO:0005085">
    <property type="term" value="F:guanyl-nucleotide exchange factor activity"/>
    <property type="evidence" value="ECO:0007669"/>
    <property type="project" value="InterPro"/>
</dbReference>
<keyword evidence="2" id="KW-0175">Coiled coil</keyword>
<dbReference type="Pfam" id="PF25338">
    <property type="entry name" value="C2_DCK_4th"/>
    <property type="match status" value="1"/>
</dbReference>
<feature type="compositionally biased region" description="Low complexity" evidence="3">
    <location>
        <begin position="2240"/>
        <end position="2259"/>
    </location>
</feature>
<evidence type="ECO:0000313" key="6">
    <source>
        <dbReference type="Proteomes" id="UP000478008"/>
    </source>
</evidence>
<dbReference type="PANTHER" id="PTHR45653">
    <property type="entry name" value="DEDICATOR OF CYTOKINESIS"/>
    <property type="match status" value="1"/>
</dbReference>
<dbReference type="InterPro" id="IPR043162">
    <property type="entry name" value="DOCK_C_lobe_C"/>
</dbReference>
<dbReference type="Gene3D" id="1.20.58.740">
    <property type="match status" value="1"/>
</dbReference>
<comment type="similarity">
    <text evidence="1">Belongs to the DOCK family.</text>
</comment>
<feature type="region of interest" description="Disordered" evidence="3">
    <location>
        <begin position="2184"/>
        <end position="2297"/>
    </location>
</feature>
<dbReference type="InterPro" id="IPR027357">
    <property type="entry name" value="DOCKER_dom"/>
</dbReference>
<dbReference type="InterPro" id="IPR057500">
    <property type="entry name" value="C2_DCK1_4th"/>
</dbReference>
<feature type="region of interest" description="Disordered" evidence="3">
    <location>
        <begin position="1880"/>
        <end position="1961"/>
    </location>
</feature>
<sequence length="2297" mass="249393">MQQAENKEAVKQAWFPLGNLVATRVVTPFLPISIIEKVSGTESSKRHLLHHFHNVYPGDTVYVFETTDRAGDVNAAKWVRGYSTSEPVPADYLAASTSAGLSRLPESHIHTVVVPRSCVQVRRRLQRIETGADLPIERVESCETEKSAKTGKSTDGATIDAVGTGRTQHTDAQDACNVSASSDLSDLSYNDEVSSISSMTSSSSTASDAAGRQKRPQLPLAAFAADTIEDEVCLEMKILSKIIFSVYTENDLEFFGKLVKIFEELDQIRVNLCHNFLTRYEQKLTHKKAVMLFNRTAKLLASSGGRINKRSVDASGGAHGGALGATAAGAHVALRSRKFAEYLSSKLASSTAIMALDENSAEMFSAADPARVAQNQVLDALSPNYPLMIDRMPFLPERNSDFEAPQPSNLLIDFKEVSGSSGVVSRGYDGMSALMYLRTSKRRLTQAFSVSIGRGQAVFLDNLSAALYSDIPASVLDHGKIYLVAILTENIRLDGQTADTGGASAPVSAASAQQAERNRRPGAPMVIDHLREIRKGICAGAVDISRVFSRKKGHLTSGEAHRFVIKLFSSYMPASSARGAQPRRGKDMLPADGTAAQTALGGSPDNPALFAAMNKKMAMSLALQNTGWGQLVDRIITGSDKGIAVNPRAETLVLSIKELREEAALDEAPAPTAESAGASTQVDALAQAGPLSFDQQFYTPLHRASTEVSSLSSGAATNALASVGILDFNPYAPVPELVYLRVSRFKDLGISFAAKTFLTVTCRASSPRMRFASGPNDASQPSWQFLTVAPGESLDEVVQISGIGKACAAKTDSLIFDVYANGFHIGSGKFLLRDGDRVYDTGLYQKQTQSVDIVGKGSSGIAALEVALQYVGTCYNMDPAAREVLSWRGAGGSAGAGGAADLPALMKRFRRCDSATMSRFFAQLLLELLAMLECAPDAGQGAVFESIVHMLDVTIARHNDQAVLFDRFFAEHRGGMPRVGERLLALLTVHFAGFAAHWDSTGRALCRTSVLVLRLADASLRRRADFAALGYRFVDAIAAFLASRKETFITDQLLVLKTLELYLDVLARSFQVAELASFAASWIGATGLRGLASLPDDSANALVNRRRGREHSVLITKLLFMRRLLHGFIMRQGTPASRQLLVVSCFKIAYRVLMNPTVDLECARLALGVLLAVPYAETGGAPDSGHAHVHSHTHAHANVLAPGTAIALFRSLPFLCRAFNRFHEHLAHSGALGRPKRTYTQLFPICYPFTRYTMDSIVTDEMFSEVLIELAVVFCSFVRVAHARADSIRRYAEDPGAFEAQSAIFAPLDEFLGAPGVVSLASPDALGETVTALRAMLSARYFPGTRWISLEALVVSGVGQAIELFGDMSLGSLVVPVLGNNLGTPSASSLGVASGTPSGDNLVSRDNLVSSRDNLTSSRDNLISSKDKLISPANSPALTAKLLACFLLSATARPVALEHLAEIPRKGCLKLTGDSRGPAAAFFEHLWDAIGLPAGDQDKQRFHVRRFGGMQSSLIEQQPADTAVDFLTFLFALCMQHNAKCKQVGLDAVWSIVASEIVAAENSAALQPTSDQQGDDLLFVLEQRSVTALYDLFESRPCGYVPRTADIRDFADGLREMLLERLDREDVARASVDRYVTTIGAYLDSFVGLGSIPDDPEFDDDRTFYKIRISGFLMDVDRPELFQSFVSQMYASNLDKGNHAQAALSLQLLADTYDWSIDAYIDASTRPNLPRQTVFKRKAELYVLIAKEFARAGKHVQAIEVYESLLDAYEKYNFDLDGLSACHGQLSRLYAEYQHVDRLDPTFFKVSFIGSGFPESFRSKQFIYEGLPYEHISSISGRLTRLYPGSRVVGNDEEAAKLIVLAQPPVGRYLHVKIVKPRGGSEIGGSGSGRSEIGGSGNAGSEKLSESENESETDETDETAETDETDESDCDSFATELTDSSSTIQTSHLSSMESSLAKQQTSQAAQQFSECKDLNTFVSSRRLPGSKSALTLWTEESTFTTCLTFPTLMNRSEIERTQTVRLSPIENAIRSLSQKQDELESIEMLIEQNLRDGASLKSIAASSMFDNLSRILAGSVDSPVNGGMGQYREFFARDNEQQLATANRQPLHRYRGLARGLRRRLHRLVALLCRLLKLHGMIVPAELHPQHQAMLELFAANFHGEIAHLHLDVFTPYDYHKLLRTLTVSSDTSGGTGSSLGGSRSRRRALFSPTGPAYGAASSFAASFARRRTRGSRRGHHGPTRPSAPSSAAASLNAASTAPYDPQYDPRSSRIGSASFYDDGPDQGLLPRGKRTVLNYR</sequence>
<dbReference type="PANTHER" id="PTHR45653:SF10">
    <property type="entry name" value="MYOBLAST CITY, ISOFORM B"/>
    <property type="match status" value="1"/>
</dbReference>
<dbReference type="GO" id="GO:0007264">
    <property type="term" value="P:small GTPase-mediated signal transduction"/>
    <property type="evidence" value="ECO:0007669"/>
    <property type="project" value="InterPro"/>
</dbReference>
<dbReference type="GO" id="GO:0005886">
    <property type="term" value="C:plasma membrane"/>
    <property type="evidence" value="ECO:0007669"/>
    <property type="project" value="TreeGrafter"/>
</dbReference>
<feature type="compositionally biased region" description="Low complexity" evidence="3">
    <location>
        <begin position="2215"/>
        <end position="2224"/>
    </location>
</feature>
<feature type="compositionally biased region" description="Basic residues" evidence="3">
    <location>
        <begin position="2225"/>
        <end position="2239"/>
    </location>
</feature>
<evidence type="ECO:0000256" key="2">
    <source>
        <dbReference type="SAM" id="Coils"/>
    </source>
</evidence>
<feature type="compositionally biased region" description="Acidic residues" evidence="3">
    <location>
        <begin position="1907"/>
        <end position="1930"/>
    </location>
</feature>
<evidence type="ECO:0000256" key="3">
    <source>
        <dbReference type="SAM" id="MobiDB-lite"/>
    </source>
</evidence>
<feature type="coiled-coil region" evidence="2">
    <location>
        <begin position="2025"/>
        <end position="2052"/>
    </location>
</feature>
<dbReference type="Proteomes" id="UP000478008">
    <property type="component" value="Unassembled WGS sequence"/>
</dbReference>
<protein>
    <submittedName>
        <fullName evidence="5">DEBR0S6_08152g1_1</fullName>
    </submittedName>
</protein>
<organism evidence="5 6">
    <name type="scientific">Dekkera bruxellensis</name>
    <name type="common">Brettanomyces custersii</name>
    <dbReference type="NCBI Taxonomy" id="5007"/>
    <lineage>
        <taxon>Eukaryota</taxon>
        <taxon>Fungi</taxon>
        <taxon>Dikarya</taxon>
        <taxon>Ascomycota</taxon>
        <taxon>Saccharomycotina</taxon>
        <taxon>Pichiomycetes</taxon>
        <taxon>Pichiales</taxon>
        <taxon>Pichiaceae</taxon>
        <taxon>Brettanomyces</taxon>
    </lineage>
</organism>
<dbReference type="InterPro" id="IPR026791">
    <property type="entry name" value="DOCK"/>
</dbReference>
<dbReference type="PROSITE" id="PS51651">
    <property type="entry name" value="DOCKER"/>
    <property type="match status" value="1"/>
</dbReference>